<name>A0A179D5A7_9BACT</name>
<dbReference type="STRING" id="999894.TDIS_1257"/>
<accession>A0A179D5A7</accession>
<evidence type="ECO:0000313" key="2">
    <source>
        <dbReference type="Proteomes" id="UP000078390"/>
    </source>
</evidence>
<comment type="caution">
    <text evidence="1">The sequence shown here is derived from an EMBL/GenBank/DDBJ whole genome shotgun (WGS) entry which is preliminary data.</text>
</comment>
<organism evidence="1 2">
    <name type="scientific">Thermosulfurimonas dismutans</name>
    <dbReference type="NCBI Taxonomy" id="999894"/>
    <lineage>
        <taxon>Bacteria</taxon>
        <taxon>Pseudomonadati</taxon>
        <taxon>Thermodesulfobacteriota</taxon>
        <taxon>Thermodesulfobacteria</taxon>
        <taxon>Thermodesulfobacteriales</taxon>
        <taxon>Thermodesulfobacteriaceae</taxon>
        <taxon>Thermosulfurimonas</taxon>
    </lineage>
</organism>
<proteinExistence type="predicted"/>
<gene>
    <name evidence="1" type="ORF">TDIS_1257</name>
</gene>
<protein>
    <submittedName>
        <fullName evidence="1">Uncharacterized protein</fullName>
    </submittedName>
</protein>
<dbReference type="EMBL" id="LWLG01000008">
    <property type="protein sequence ID" value="OAQ20642.1"/>
    <property type="molecule type" value="Genomic_DNA"/>
</dbReference>
<dbReference type="Proteomes" id="UP000078390">
    <property type="component" value="Unassembled WGS sequence"/>
</dbReference>
<keyword evidence="2" id="KW-1185">Reference proteome</keyword>
<sequence length="73" mass="8523">MIRVKFFLLELGKHEEAELENKERGARYLFENLGLQINPSRTFVIIAGGSHGRQPRNRKYRKIRAENLLSAIK</sequence>
<reference evidence="1 2" key="1">
    <citation type="submission" date="2016-04" db="EMBL/GenBank/DDBJ databases">
        <title>Genome analysis of Thermosulfurimonas dismutans, the first thermophilic sulfur-disproportionating bacterium of the phylum Thermodesulfobacteria.</title>
        <authorList>
            <person name="Mardanov A.V."/>
            <person name="Beletsky A.V."/>
            <person name="Kadnikov V.V."/>
            <person name="Slobodkin A.I."/>
            <person name="Ravin N.V."/>
        </authorList>
    </citation>
    <scope>NUCLEOTIDE SEQUENCE [LARGE SCALE GENOMIC DNA]</scope>
    <source>
        <strain evidence="1 2">S95</strain>
    </source>
</reference>
<dbReference type="AlphaFoldDB" id="A0A179D5A7"/>
<evidence type="ECO:0000313" key="1">
    <source>
        <dbReference type="EMBL" id="OAQ20642.1"/>
    </source>
</evidence>